<reference evidence="3 4" key="1">
    <citation type="submission" date="2019-10" db="EMBL/GenBank/DDBJ databases">
        <title>Glaciimonas soli sp. nov., a psychrophilic bacterium isolated from the forest soil of a high elevation mountain in Taiwan.</title>
        <authorList>
            <person name="Wang L.-T."/>
            <person name="Shieh W.Y."/>
        </authorList>
    </citation>
    <scope>NUCLEOTIDE SEQUENCE [LARGE SCALE GENOMIC DNA]</scope>
    <source>
        <strain evidence="3 4">GS1</strain>
    </source>
</reference>
<evidence type="ECO:0000313" key="4">
    <source>
        <dbReference type="Proteomes" id="UP000451565"/>
    </source>
</evidence>
<dbReference type="RefSeq" id="WP_153233359.1">
    <property type="nucleotide sequence ID" value="NZ_WINI01000001.1"/>
</dbReference>
<evidence type="ECO:0000256" key="1">
    <source>
        <dbReference type="SAM" id="SignalP"/>
    </source>
</evidence>
<dbReference type="InterPro" id="IPR025240">
    <property type="entry name" value="DUF4189"/>
</dbReference>
<keyword evidence="4" id="KW-1185">Reference proteome</keyword>
<keyword evidence="1" id="KW-0732">Signal</keyword>
<feature type="domain" description="DUF4189" evidence="2">
    <location>
        <begin position="70"/>
        <end position="164"/>
    </location>
</feature>
<sequence length="171" mass="17629">MKTFVLWGLLLGLLISHQLSHAQAYPCSGPGPGEVVVGQTPGGQGVASMQLCQRAATQQQQPPVRWESRWGAIATDAPHAVLGTSTGQKSQASAERAATNDCMAKGGQNCVLQISYANTCAALAVSSKSTGTASRVGLADAEKAATKACQDGGGSDCRIYYSSCTQSQPIQ</sequence>
<proteinExistence type="predicted"/>
<feature type="chain" id="PRO_5032728318" evidence="1">
    <location>
        <begin position="25"/>
        <end position="171"/>
    </location>
</feature>
<evidence type="ECO:0000259" key="2">
    <source>
        <dbReference type="Pfam" id="PF13827"/>
    </source>
</evidence>
<protein>
    <submittedName>
        <fullName evidence="3">DUF4189 domain-containing protein</fullName>
    </submittedName>
</protein>
<dbReference type="AlphaFoldDB" id="A0A843YQM4"/>
<feature type="signal peptide" evidence="1">
    <location>
        <begin position="1"/>
        <end position="24"/>
    </location>
</feature>
<gene>
    <name evidence="3" type="ORF">GEV47_03870</name>
</gene>
<evidence type="ECO:0000313" key="3">
    <source>
        <dbReference type="EMBL" id="MQQ99822.1"/>
    </source>
</evidence>
<organism evidence="3 4">
    <name type="scientific">Glaciimonas soli</name>
    <dbReference type="NCBI Taxonomy" id="2590999"/>
    <lineage>
        <taxon>Bacteria</taxon>
        <taxon>Pseudomonadati</taxon>
        <taxon>Pseudomonadota</taxon>
        <taxon>Betaproteobacteria</taxon>
        <taxon>Burkholderiales</taxon>
        <taxon>Oxalobacteraceae</taxon>
        <taxon>Glaciimonas</taxon>
    </lineage>
</organism>
<dbReference type="OrthoDB" id="8852781at2"/>
<accession>A0A843YQM4</accession>
<comment type="caution">
    <text evidence="3">The sequence shown here is derived from an EMBL/GenBank/DDBJ whole genome shotgun (WGS) entry which is preliminary data.</text>
</comment>
<dbReference type="Proteomes" id="UP000451565">
    <property type="component" value="Unassembled WGS sequence"/>
</dbReference>
<dbReference type="Pfam" id="PF13827">
    <property type="entry name" value="DUF4189"/>
    <property type="match status" value="1"/>
</dbReference>
<dbReference type="EMBL" id="WINI01000001">
    <property type="protein sequence ID" value="MQQ99822.1"/>
    <property type="molecule type" value="Genomic_DNA"/>
</dbReference>
<name>A0A843YQM4_9BURK</name>